<feature type="domain" description="O-antigen ligase-related" evidence="6">
    <location>
        <begin position="220"/>
        <end position="384"/>
    </location>
</feature>
<dbReference type="PANTHER" id="PTHR37422">
    <property type="entry name" value="TEICHURONIC ACID BIOSYNTHESIS PROTEIN TUAE"/>
    <property type="match status" value="1"/>
</dbReference>
<evidence type="ECO:0000256" key="5">
    <source>
        <dbReference type="SAM" id="Phobius"/>
    </source>
</evidence>
<protein>
    <submittedName>
        <fullName evidence="7">Putative bicarbonate transporter, ICT family protein</fullName>
    </submittedName>
</protein>
<dbReference type="Pfam" id="PF04932">
    <property type="entry name" value="Wzy_C"/>
    <property type="match status" value="1"/>
</dbReference>
<evidence type="ECO:0000313" key="7">
    <source>
        <dbReference type="EMBL" id="KKQ85693.1"/>
    </source>
</evidence>
<feature type="transmembrane region" description="Helical" evidence="5">
    <location>
        <begin position="213"/>
        <end position="228"/>
    </location>
</feature>
<reference evidence="7 8" key="1">
    <citation type="journal article" date="2015" name="Nature">
        <title>rRNA introns, odd ribosomes, and small enigmatic genomes across a large radiation of phyla.</title>
        <authorList>
            <person name="Brown C.T."/>
            <person name="Hug L.A."/>
            <person name="Thomas B.C."/>
            <person name="Sharon I."/>
            <person name="Castelle C.J."/>
            <person name="Singh A."/>
            <person name="Wilkins M.J."/>
            <person name="Williams K.H."/>
            <person name="Banfield J.F."/>
        </authorList>
    </citation>
    <scope>NUCLEOTIDE SEQUENCE [LARGE SCALE GENOMIC DNA]</scope>
</reference>
<accession>A0A0G0L172</accession>
<keyword evidence="2 5" id="KW-0812">Transmembrane</keyword>
<feature type="transmembrane region" description="Helical" evidence="5">
    <location>
        <begin position="75"/>
        <end position="93"/>
    </location>
</feature>
<feature type="transmembrane region" description="Helical" evidence="5">
    <location>
        <begin position="407"/>
        <end position="428"/>
    </location>
</feature>
<feature type="transmembrane region" description="Helical" evidence="5">
    <location>
        <begin position="375"/>
        <end position="395"/>
    </location>
</feature>
<name>A0A0G0L172_9BACT</name>
<comment type="subcellular location">
    <subcellularLocation>
        <location evidence="1">Membrane</location>
        <topology evidence="1">Multi-pass membrane protein</topology>
    </subcellularLocation>
</comment>
<feature type="transmembrane region" description="Helical" evidence="5">
    <location>
        <begin position="434"/>
        <end position="452"/>
    </location>
</feature>
<feature type="transmembrane region" description="Helical" evidence="5">
    <location>
        <begin position="105"/>
        <end position="122"/>
    </location>
</feature>
<evidence type="ECO:0000259" key="6">
    <source>
        <dbReference type="Pfam" id="PF04932"/>
    </source>
</evidence>
<evidence type="ECO:0000256" key="4">
    <source>
        <dbReference type="ARBA" id="ARBA00023136"/>
    </source>
</evidence>
<dbReference type="InterPro" id="IPR007016">
    <property type="entry name" value="O-antigen_ligase-rel_domated"/>
</dbReference>
<comment type="caution">
    <text evidence="7">The sequence shown here is derived from an EMBL/GenBank/DDBJ whole genome shotgun (WGS) entry which is preliminary data.</text>
</comment>
<dbReference type="InterPro" id="IPR051533">
    <property type="entry name" value="WaaL-like"/>
</dbReference>
<sequence>MWKASRLLDGLVKYTLAAIMIAVPLYPKFPFIRIEGTFVAIRLEDVLLLFAAIVLLIIYLSRIREFIKDKINLSILLYLSIGFISLVSAVFLTKTVGFNIGFLHWVRRIEYFIPFFLGLEAIKRRKVDLAFYINILLIVMLGVFIYGAGQRYFGWPIIITQNEEYSKGIALRWLPQSHINSTFAGHYDLASFLVLILPLLISYFFIFKDKLKRIILLTGVLSGLWLLVNTASRISLASYLFAITITLFLIKKYRAIPVVIITSIIFISFSTNLLSRYVRIIQVVKEDVKQFNLLNYETSVSNVYALEEDILSRRKTPSPTPTPLPVLEDRSTNIRLNVEWPRAIRAYLKNPLLGTGYSSITLATDNDYLRLLGEVGILGFIAFFMIFVNIFNKILKSYPWIKNKDQIESVFVVSMIGSFPGLLVNALFIDIFEASKFAIIFWLFMGITVGLCKE</sequence>
<dbReference type="STRING" id="1618570.UT08_C0004G0005"/>
<evidence type="ECO:0000256" key="1">
    <source>
        <dbReference type="ARBA" id="ARBA00004141"/>
    </source>
</evidence>
<evidence type="ECO:0000256" key="2">
    <source>
        <dbReference type="ARBA" id="ARBA00022692"/>
    </source>
</evidence>
<feature type="transmembrane region" description="Helical" evidence="5">
    <location>
        <begin position="46"/>
        <end position="63"/>
    </location>
</feature>
<feature type="transmembrane region" description="Helical" evidence="5">
    <location>
        <begin position="129"/>
        <end position="148"/>
    </location>
</feature>
<feature type="transmembrane region" description="Helical" evidence="5">
    <location>
        <begin position="7"/>
        <end position="26"/>
    </location>
</feature>
<keyword evidence="3 5" id="KW-1133">Transmembrane helix</keyword>
<feature type="transmembrane region" description="Helical" evidence="5">
    <location>
        <begin position="255"/>
        <end position="274"/>
    </location>
</feature>
<gene>
    <name evidence="7" type="ORF">UT08_C0004G0005</name>
</gene>
<organism evidence="7 8">
    <name type="scientific">Candidatus Woesebacteria bacterium GW2011_GWB1_38_8</name>
    <dbReference type="NCBI Taxonomy" id="1618570"/>
    <lineage>
        <taxon>Bacteria</taxon>
        <taxon>Candidatus Woeseibacteriota</taxon>
    </lineage>
</organism>
<dbReference type="EMBL" id="LBVL01000004">
    <property type="protein sequence ID" value="KKQ85693.1"/>
    <property type="molecule type" value="Genomic_DNA"/>
</dbReference>
<dbReference type="AlphaFoldDB" id="A0A0G0L172"/>
<feature type="transmembrane region" description="Helical" evidence="5">
    <location>
        <begin position="189"/>
        <end position="206"/>
    </location>
</feature>
<dbReference type="PANTHER" id="PTHR37422:SF13">
    <property type="entry name" value="LIPOPOLYSACCHARIDE BIOSYNTHESIS PROTEIN PA4999-RELATED"/>
    <property type="match status" value="1"/>
</dbReference>
<dbReference type="GO" id="GO:0016020">
    <property type="term" value="C:membrane"/>
    <property type="evidence" value="ECO:0007669"/>
    <property type="project" value="UniProtKB-SubCell"/>
</dbReference>
<evidence type="ECO:0000313" key="8">
    <source>
        <dbReference type="Proteomes" id="UP000034081"/>
    </source>
</evidence>
<proteinExistence type="predicted"/>
<keyword evidence="4 5" id="KW-0472">Membrane</keyword>
<dbReference type="Proteomes" id="UP000034081">
    <property type="component" value="Unassembled WGS sequence"/>
</dbReference>
<evidence type="ECO:0000256" key="3">
    <source>
        <dbReference type="ARBA" id="ARBA00022989"/>
    </source>
</evidence>